<evidence type="ECO:0000256" key="1">
    <source>
        <dbReference type="SAM" id="MobiDB-lite"/>
    </source>
</evidence>
<feature type="region of interest" description="Disordered" evidence="1">
    <location>
        <begin position="819"/>
        <end position="884"/>
    </location>
</feature>
<feature type="compositionally biased region" description="Basic and acidic residues" evidence="1">
    <location>
        <begin position="1306"/>
        <end position="1315"/>
    </location>
</feature>
<evidence type="ECO:0000313" key="2">
    <source>
        <dbReference type="EnsemblMetazoa" id="ENSAATROPP007386"/>
    </source>
</evidence>
<feature type="compositionally biased region" description="Polar residues" evidence="1">
    <location>
        <begin position="1099"/>
        <end position="1108"/>
    </location>
</feature>
<dbReference type="GO" id="GO:0005730">
    <property type="term" value="C:nucleolus"/>
    <property type="evidence" value="ECO:0007669"/>
    <property type="project" value="TreeGrafter"/>
</dbReference>
<feature type="compositionally biased region" description="Low complexity" evidence="1">
    <location>
        <begin position="937"/>
        <end position="951"/>
    </location>
</feature>
<feature type="compositionally biased region" description="Polar residues" evidence="1">
    <location>
        <begin position="821"/>
        <end position="831"/>
    </location>
</feature>
<sequence length="1683" mass="175838">MDECQHQLDFEELEKLCINTPEDELSAEEEEGGEEGETGGEEGGGGGRVEDRGRAMGQSESKKASKKAAAAAAAAADGPHTKGTAMSFGFKKHKVHQAGGTIHATALGATGHGKLPPGGAKAGDAGTATETTAVPGAVANQIKKFNANGNLLPGAALEREKAERELVQATVISNPGVDAELSDKNGNTGSIDSVDDTGGAGGRHSSNGRSTPRLQPAKKDSHGAPYRSNRFGFRTNNIVRPASVGLQPRVANGDFDKHSANNNNNNNNNIHANNNNNSNVYVVTDKRRSKSASSAASARTTFTPLPATTTATTAAAAPSAASAGTGPAMALHQHAYGGGASALHRPLPKYQAPFTKINQPINAPDSNGSGGAGTYQQPVTKCNLGEHKNTQHSASTQRQMSQPHQYTPASEAGQNAPATGGLHAKPPAQAASAVAKLGQEAVASKFTLHTSSLPKPQYPVSISLAGTTAGPVASSRYTMDTKGAKHAVNVSRKEFASTSAAGAPALEDTTTTTTSSIRMPRQRYRNLEMVMSGRHKFEVRDLEALTTEPIVPLPLPDLPSAFGGTVNQRTAPLSGLIRSTELAASASATTFDDDIDINDNRYEPTDADANDGVDQENTAATYDIGDAKGCGLIDSASTRCPSDGESFEEEKMLRDNNSSEKSLKGALIKELTEQSVESKSSSPGSSRASWCNAGEALASKDFGSLSLSSSEDSRAGKNNAAQKPPPQTHPEMDEEDVSSVTITAGNPSAFSSMSAPVPMDVSTNLDSVSEVQISFTDPGTDPLASSENDVPDRMYRNEQSKFAEMAAAISDVLLLDDETSPTDSLVSSCTENSDDAKKPRHSKKAAENIKEKEKDVDEISPELEELTSPVSPGTPTHASNSLSLSDGGRDFLIDDEIADQPGLVFDEGSTLDLGSLNLNLGSQHTDTPTLRDSHNRPNATATPQPAAAKIAPPVPKPRKVLPPAYESPALSRKSTRSGNRMVRAESLDTLSPCDSIASDDFMLDFDCNSSMDSIDRVARSSVAGSATGLHSMDELQLWSELENKGGHIIREWSSLLRSNPNSMTTSFNNNHNTSRESITSQLPARARLLTRRLQNNATPTNGSESPRSIDSLPRRTFAGAYKTATLSQFHNLANNNAGCTDSASTATNSAEDLTLLDKSLRNSMLQDVVHFKKQLVRLRRILQEDEENLMMTDTLNPFENNNGQFFTTAAAVAAATVNNNSSAASSSIAAGVGPDGPGGLDSNKQQEQGAGGVLVRESGVAALALLEDQRQELADLRRQVVYLQGELTTKDRTIRQQQNLIEKYEAEREKQHREGSTNGTTETTGAPATFEPPAGDKNHSETVSQATQTERLRPVSFGGQEGLGSRNEQPTTAPKNGLRTPTAASSNSSSPSHSITNGTTSSGSRSTPNKTQISSVYTQLSSVRHSIAGSSAPTTPTSHGGPTALRRTSLGSSQNLSSFGLHGSPSPTSTSASKSVRTTHIGTLAATGRQPTNGERIPVLVNGAATKHAKHGLHANRTPSSAQTNGLQQHPSKANGLNGATKRPAATIIRPPSSFGASIAPIDAQQTLLKSKSAPATPLVANGKLLTAPATGNATDTSLNGDHTNGSVEPSGESTCENDSSSSSSSGGKETSADECESDTDTVVNGAAILGGLKLLPNGPVGCSDPSSSQIGANNTPNGIVGH</sequence>
<keyword evidence="3" id="KW-1185">Reference proteome</keyword>
<reference evidence="2" key="1">
    <citation type="submission" date="2024-04" db="UniProtKB">
        <authorList>
            <consortium name="EnsemblMetazoa"/>
        </authorList>
    </citation>
    <scope>IDENTIFICATION</scope>
    <source>
        <strain evidence="2">EBRO</strain>
    </source>
</reference>
<feature type="compositionally biased region" description="Polar residues" evidence="1">
    <location>
        <begin position="1449"/>
        <end position="1458"/>
    </location>
</feature>
<feature type="compositionally biased region" description="Polar residues" evidence="1">
    <location>
        <begin position="357"/>
        <end position="367"/>
    </location>
</feature>
<feature type="compositionally biased region" description="Basic and acidic residues" evidence="1">
    <location>
        <begin position="649"/>
        <end position="661"/>
    </location>
</feature>
<feature type="region of interest" description="Disordered" evidence="1">
    <location>
        <begin position="177"/>
        <end position="231"/>
    </location>
</feature>
<feature type="compositionally biased region" description="Basic and acidic residues" evidence="1">
    <location>
        <begin position="844"/>
        <end position="857"/>
    </location>
</feature>
<dbReference type="GO" id="GO:0005654">
    <property type="term" value="C:nucleoplasm"/>
    <property type="evidence" value="ECO:0007669"/>
    <property type="project" value="TreeGrafter"/>
</dbReference>
<feature type="region of interest" description="Disordered" evidence="1">
    <location>
        <begin position="1508"/>
        <end position="1541"/>
    </location>
</feature>
<feature type="compositionally biased region" description="Low complexity" evidence="1">
    <location>
        <begin position="1316"/>
        <end position="1333"/>
    </location>
</feature>
<feature type="compositionally biased region" description="Acidic residues" evidence="1">
    <location>
        <begin position="21"/>
        <end position="40"/>
    </location>
</feature>
<name>A0AAG5D8B9_ANOAO</name>
<feature type="compositionally biased region" description="Polar residues" evidence="1">
    <location>
        <begin position="1517"/>
        <end position="1532"/>
    </location>
</feature>
<feature type="compositionally biased region" description="Low complexity" evidence="1">
    <location>
        <begin position="1611"/>
        <end position="1630"/>
    </location>
</feature>
<feature type="region of interest" description="Disordered" evidence="1">
    <location>
        <begin position="1092"/>
        <end position="1111"/>
    </location>
</feature>
<feature type="compositionally biased region" description="Low complexity" evidence="1">
    <location>
        <begin position="118"/>
        <end position="127"/>
    </location>
</feature>
<feature type="compositionally biased region" description="Low complexity" evidence="1">
    <location>
        <begin position="260"/>
        <end position="276"/>
    </location>
</feature>
<feature type="region of interest" description="Disordered" evidence="1">
    <location>
        <begin position="1591"/>
        <end position="1639"/>
    </location>
</feature>
<feature type="compositionally biased region" description="Polar residues" evidence="1">
    <location>
        <begin position="204"/>
        <end position="213"/>
    </location>
</feature>
<feature type="region of interest" description="Disordered" evidence="1">
    <location>
        <begin position="1426"/>
        <end position="1477"/>
    </location>
</feature>
<feature type="region of interest" description="Disordered" evidence="1">
    <location>
        <begin position="1225"/>
        <end position="1251"/>
    </location>
</feature>
<dbReference type="PANTHER" id="PTHR16148">
    <property type="entry name" value="NF-KAPPA-B-REPRESSING FACTOR-RELATED"/>
    <property type="match status" value="1"/>
</dbReference>
<feature type="region of interest" description="Disordered" evidence="1">
    <location>
        <begin position="704"/>
        <end position="738"/>
    </location>
</feature>
<feature type="compositionally biased region" description="Basic and acidic residues" evidence="1">
    <location>
        <begin position="1"/>
        <end position="15"/>
    </location>
</feature>
<feature type="compositionally biased region" description="Low complexity" evidence="1">
    <location>
        <begin position="1464"/>
        <end position="1475"/>
    </location>
</feature>
<feature type="region of interest" description="Disordered" evidence="1">
    <location>
        <begin position="633"/>
        <end position="661"/>
    </location>
</feature>
<organism evidence="2 3">
    <name type="scientific">Anopheles atroparvus</name>
    <name type="common">European mosquito</name>
    <dbReference type="NCBI Taxonomy" id="41427"/>
    <lineage>
        <taxon>Eukaryota</taxon>
        <taxon>Metazoa</taxon>
        <taxon>Ecdysozoa</taxon>
        <taxon>Arthropoda</taxon>
        <taxon>Hexapoda</taxon>
        <taxon>Insecta</taxon>
        <taxon>Pterygota</taxon>
        <taxon>Neoptera</taxon>
        <taxon>Endopterygota</taxon>
        <taxon>Diptera</taxon>
        <taxon>Nematocera</taxon>
        <taxon>Culicoidea</taxon>
        <taxon>Culicidae</taxon>
        <taxon>Anophelinae</taxon>
        <taxon>Anopheles</taxon>
    </lineage>
</organism>
<feature type="region of interest" description="Disordered" evidence="1">
    <location>
        <begin position="1"/>
        <end position="81"/>
    </location>
</feature>
<feature type="region of interest" description="Disordered" evidence="1">
    <location>
        <begin position="922"/>
        <end position="980"/>
    </location>
</feature>
<feature type="compositionally biased region" description="Polar residues" evidence="1">
    <location>
        <begin position="868"/>
        <end position="884"/>
    </location>
</feature>
<dbReference type="PANTHER" id="PTHR16148:SF14">
    <property type="entry name" value="MYND-TYPE DOMAIN-CONTAINING PROTEIN"/>
    <property type="match status" value="1"/>
</dbReference>
<feature type="compositionally biased region" description="Polar residues" evidence="1">
    <location>
        <begin position="1591"/>
        <end position="1608"/>
    </location>
</feature>
<dbReference type="Proteomes" id="UP000075880">
    <property type="component" value="Unassembled WGS sequence"/>
</dbReference>
<feature type="compositionally biased region" description="Acidic residues" evidence="1">
    <location>
        <begin position="605"/>
        <end position="614"/>
    </location>
</feature>
<feature type="region of interest" description="Disordered" evidence="1">
    <location>
        <begin position="1661"/>
        <end position="1683"/>
    </location>
</feature>
<evidence type="ECO:0000313" key="3">
    <source>
        <dbReference type="Proteomes" id="UP000075880"/>
    </source>
</evidence>
<protein>
    <submittedName>
        <fullName evidence="2">Uncharacterized protein</fullName>
    </submittedName>
</protein>
<feature type="compositionally biased region" description="Low complexity" evidence="1">
    <location>
        <begin position="67"/>
        <end position="76"/>
    </location>
</feature>
<feature type="region of interest" description="Disordered" evidence="1">
    <location>
        <begin position="107"/>
        <end position="127"/>
    </location>
</feature>
<accession>A0AAG5D8B9</accession>
<feature type="compositionally biased region" description="Low complexity" evidence="1">
    <location>
        <begin position="1385"/>
        <end position="1407"/>
    </location>
</feature>
<feature type="compositionally biased region" description="Polar residues" evidence="1">
    <location>
        <begin position="391"/>
        <end position="417"/>
    </location>
</feature>
<proteinExistence type="predicted"/>
<feature type="compositionally biased region" description="Polar residues" evidence="1">
    <location>
        <begin position="1426"/>
        <end position="1440"/>
    </location>
</feature>
<feature type="region of interest" description="Disordered" evidence="1">
    <location>
        <begin position="357"/>
        <end position="432"/>
    </location>
</feature>
<feature type="region of interest" description="Disordered" evidence="1">
    <location>
        <begin position="1306"/>
        <end position="1413"/>
    </location>
</feature>
<feature type="compositionally biased region" description="Polar residues" evidence="1">
    <location>
        <begin position="1665"/>
        <end position="1683"/>
    </location>
</feature>
<feature type="region of interest" description="Disordered" evidence="1">
    <location>
        <begin position="250"/>
        <end position="276"/>
    </location>
</feature>
<feature type="region of interest" description="Disordered" evidence="1">
    <location>
        <begin position="595"/>
        <end position="615"/>
    </location>
</feature>
<dbReference type="EnsemblMetazoa" id="ENSAATROPT008219">
    <property type="protein sequence ID" value="ENSAATROPP007386"/>
    <property type="gene ID" value="ENSAATROPG006669"/>
</dbReference>